<name>A0AAV4UBZ3_CAEEX</name>
<evidence type="ECO:0008006" key="3">
    <source>
        <dbReference type="Google" id="ProtNLM"/>
    </source>
</evidence>
<proteinExistence type="predicted"/>
<dbReference type="EMBL" id="BPLR01012625">
    <property type="protein sequence ID" value="GIY55277.1"/>
    <property type="molecule type" value="Genomic_DNA"/>
</dbReference>
<comment type="caution">
    <text evidence="1">The sequence shown here is derived from an EMBL/GenBank/DDBJ whole genome shotgun (WGS) entry which is preliminary data.</text>
</comment>
<evidence type="ECO:0000313" key="1">
    <source>
        <dbReference type="EMBL" id="GIY55277.1"/>
    </source>
</evidence>
<sequence length="110" mass="12368">MPTVRVREILFFTIPTYLLVVSVPCLNVKASRSLLLVLNSQLLCFENLSAGAACVVFLDQEYSAQNFISNCVYGHCKSAARHEHPNIIIGRFSANRPRISHFLEFIDLAK</sequence>
<protein>
    <recommendedName>
        <fullName evidence="3">Secreted protein</fullName>
    </recommendedName>
</protein>
<dbReference type="Proteomes" id="UP001054945">
    <property type="component" value="Unassembled WGS sequence"/>
</dbReference>
<accession>A0AAV4UBZ3</accession>
<gene>
    <name evidence="1" type="ORF">CEXT_169981</name>
</gene>
<keyword evidence="2" id="KW-1185">Reference proteome</keyword>
<evidence type="ECO:0000313" key="2">
    <source>
        <dbReference type="Proteomes" id="UP001054945"/>
    </source>
</evidence>
<reference evidence="1 2" key="1">
    <citation type="submission" date="2021-06" db="EMBL/GenBank/DDBJ databases">
        <title>Caerostris extrusa draft genome.</title>
        <authorList>
            <person name="Kono N."/>
            <person name="Arakawa K."/>
        </authorList>
    </citation>
    <scope>NUCLEOTIDE SEQUENCE [LARGE SCALE GENOMIC DNA]</scope>
</reference>
<dbReference type="AlphaFoldDB" id="A0AAV4UBZ3"/>
<organism evidence="1 2">
    <name type="scientific">Caerostris extrusa</name>
    <name type="common">Bark spider</name>
    <name type="synonym">Caerostris bankana</name>
    <dbReference type="NCBI Taxonomy" id="172846"/>
    <lineage>
        <taxon>Eukaryota</taxon>
        <taxon>Metazoa</taxon>
        <taxon>Ecdysozoa</taxon>
        <taxon>Arthropoda</taxon>
        <taxon>Chelicerata</taxon>
        <taxon>Arachnida</taxon>
        <taxon>Araneae</taxon>
        <taxon>Araneomorphae</taxon>
        <taxon>Entelegynae</taxon>
        <taxon>Araneoidea</taxon>
        <taxon>Araneidae</taxon>
        <taxon>Caerostris</taxon>
    </lineage>
</organism>